<feature type="region of interest" description="Disordered" evidence="1">
    <location>
        <begin position="201"/>
        <end position="225"/>
    </location>
</feature>
<evidence type="ECO:0000256" key="1">
    <source>
        <dbReference type="SAM" id="MobiDB-lite"/>
    </source>
</evidence>
<name>B6BH06_SULGG</name>
<accession>H1FRQ4</accession>
<sequence>MFYKSLFIALFLFLSLLQADYITEYKMGDEVQTFMYRDDSHSKLVSHSGGEKSEIYRIGKKVYIVSGSDGDKHIVDIDDMKSMAKSMGFDASGYVKDAKEEAKDYKIINTGKKVTVGGIRGELYTIKGNYDGKPYKQDIVMSNDKNVVKSVKAMFSLFSTMSTMDNSDDMFDVKKGYVTIKSDGMELKSFKRKSIANSEFELPKKAKKQEMPKPQTSRDSKEDVDKAIDMLKSFF</sequence>
<dbReference type="AlphaFoldDB" id="B6BH06"/>
<dbReference type="OrthoDB" id="6238784at2"/>
<proteinExistence type="predicted"/>
<dbReference type="HOGENOM" id="CLU_1179715_0_0_7"/>
<accession>B6BH06</accession>
<evidence type="ECO:0000313" key="2">
    <source>
        <dbReference type="EMBL" id="EHP29790.1"/>
    </source>
</evidence>
<protein>
    <recommendedName>
        <fullName evidence="4">DUF4412 domain-containing protein</fullName>
    </recommendedName>
</protein>
<dbReference type="PATRIC" id="fig|929558.5.peg.1258"/>
<organism evidence="2 3">
    <name type="scientific">Sulfurimonas gotlandica (strain DSM 19862 / JCM 16533 / GD1)</name>
    <dbReference type="NCBI Taxonomy" id="929558"/>
    <lineage>
        <taxon>Bacteria</taxon>
        <taxon>Pseudomonadati</taxon>
        <taxon>Campylobacterota</taxon>
        <taxon>Epsilonproteobacteria</taxon>
        <taxon>Campylobacterales</taxon>
        <taxon>Sulfurimonadaceae</taxon>
        <taxon>Sulfurimonas</taxon>
    </lineage>
</organism>
<gene>
    <name evidence="2" type="ORF">SMGD1_1266</name>
</gene>
<keyword evidence="3" id="KW-1185">Reference proteome</keyword>
<dbReference type="STRING" id="929558.SMGD1_1266"/>
<dbReference type="EMBL" id="AFRZ01000001">
    <property type="protein sequence ID" value="EHP29790.1"/>
    <property type="molecule type" value="Genomic_DNA"/>
</dbReference>
<dbReference type="Proteomes" id="UP000006431">
    <property type="component" value="Unassembled WGS sequence"/>
</dbReference>
<evidence type="ECO:0008006" key="4">
    <source>
        <dbReference type="Google" id="ProtNLM"/>
    </source>
</evidence>
<reference evidence="2 3" key="1">
    <citation type="journal article" date="2012" name="Proc. Natl. Acad. Sci. U.S.A.">
        <title>Genome and physiology of a model Epsilonproteobacterium responsible for sulfide detoxification in marine oxygen depletion zones.</title>
        <authorList>
            <person name="Grote J."/>
            <person name="Schott T."/>
            <person name="Bruckner C.G."/>
            <person name="Glockner F.O."/>
            <person name="Jost G."/>
            <person name="Teeling H."/>
            <person name="Labrenz M."/>
            <person name="Jurgens K."/>
        </authorList>
    </citation>
    <scope>NUCLEOTIDE SEQUENCE [LARGE SCALE GENOMIC DNA]</scope>
    <source>
        <strain evidence="2 3">GD1</strain>
    </source>
</reference>
<evidence type="ECO:0000313" key="3">
    <source>
        <dbReference type="Proteomes" id="UP000006431"/>
    </source>
</evidence>
<comment type="caution">
    <text evidence="2">The sequence shown here is derived from an EMBL/GenBank/DDBJ whole genome shotgun (WGS) entry which is preliminary data.</text>
</comment>
<dbReference type="RefSeq" id="WP_008335000.1">
    <property type="nucleotide sequence ID" value="NZ_AFRZ01000001.1"/>
</dbReference>